<dbReference type="Gene3D" id="1.10.287.130">
    <property type="match status" value="1"/>
</dbReference>
<feature type="domain" description="HAMP" evidence="18">
    <location>
        <begin position="238"/>
        <end position="290"/>
    </location>
</feature>
<evidence type="ECO:0000256" key="5">
    <source>
        <dbReference type="ARBA" id="ARBA00022519"/>
    </source>
</evidence>
<dbReference type="PROSITE" id="PS50885">
    <property type="entry name" value="HAMP"/>
    <property type="match status" value="1"/>
</dbReference>
<gene>
    <name evidence="19" type="ORF">ACFQ27_02965</name>
</gene>
<name>A0ABW3SYL3_9CAUL</name>
<evidence type="ECO:0000256" key="11">
    <source>
        <dbReference type="ARBA" id="ARBA00022840"/>
    </source>
</evidence>
<dbReference type="PANTHER" id="PTHR44936">
    <property type="entry name" value="SENSOR PROTEIN CREC"/>
    <property type="match status" value="1"/>
</dbReference>
<evidence type="ECO:0000313" key="19">
    <source>
        <dbReference type="EMBL" id="MFD1189527.1"/>
    </source>
</evidence>
<dbReference type="EMBL" id="JBHTLQ010000004">
    <property type="protein sequence ID" value="MFD1189527.1"/>
    <property type="molecule type" value="Genomic_DNA"/>
</dbReference>
<dbReference type="CDD" id="cd00075">
    <property type="entry name" value="HATPase"/>
    <property type="match status" value="1"/>
</dbReference>
<dbReference type="SUPFAM" id="SSF47384">
    <property type="entry name" value="Homodimeric domain of signal transducing histidine kinase"/>
    <property type="match status" value="1"/>
</dbReference>
<dbReference type="SMART" id="SM00388">
    <property type="entry name" value="HisKA"/>
    <property type="match status" value="1"/>
</dbReference>
<proteinExistence type="predicted"/>
<keyword evidence="9" id="KW-0547">Nucleotide-binding</keyword>
<evidence type="ECO:0000256" key="6">
    <source>
        <dbReference type="ARBA" id="ARBA00022553"/>
    </source>
</evidence>
<feature type="domain" description="Histidine kinase" evidence="17">
    <location>
        <begin position="298"/>
        <end position="495"/>
    </location>
</feature>
<dbReference type="Proteomes" id="UP001597216">
    <property type="component" value="Unassembled WGS sequence"/>
</dbReference>
<evidence type="ECO:0000256" key="14">
    <source>
        <dbReference type="ARBA" id="ARBA00023136"/>
    </source>
</evidence>
<feature type="region of interest" description="Disordered" evidence="15">
    <location>
        <begin position="129"/>
        <end position="172"/>
    </location>
</feature>
<keyword evidence="13" id="KW-0902">Two-component regulatory system</keyword>
<dbReference type="SUPFAM" id="SSF55874">
    <property type="entry name" value="ATPase domain of HSP90 chaperone/DNA topoisomerase II/histidine kinase"/>
    <property type="match status" value="1"/>
</dbReference>
<evidence type="ECO:0000256" key="15">
    <source>
        <dbReference type="SAM" id="MobiDB-lite"/>
    </source>
</evidence>
<feature type="transmembrane region" description="Helical" evidence="16">
    <location>
        <begin position="218"/>
        <end position="237"/>
    </location>
</feature>
<evidence type="ECO:0000256" key="12">
    <source>
        <dbReference type="ARBA" id="ARBA00022989"/>
    </source>
</evidence>
<keyword evidence="14 16" id="KW-0472">Membrane</keyword>
<dbReference type="PROSITE" id="PS50109">
    <property type="entry name" value="HIS_KIN"/>
    <property type="match status" value="1"/>
</dbReference>
<evidence type="ECO:0000256" key="10">
    <source>
        <dbReference type="ARBA" id="ARBA00022777"/>
    </source>
</evidence>
<keyword evidence="4" id="KW-1003">Cell membrane</keyword>
<evidence type="ECO:0000259" key="18">
    <source>
        <dbReference type="PROSITE" id="PS50885"/>
    </source>
</evidence>
<evidence type="ECO:0000256" key="9">
    <source>
        <dbReference type="ARBA" id="ARBA00022741"/>
    </source>
</evidence>
<organism evidence="19 20">
    <name type="scientific">Phenylobacterium conjunctum</name>
    <dbReference type="NCBI Taxonomy" id="1298959"/>
    <lineage>
        <taxon>Bacteria</taxon>
        <taxon>Pseudomonadati</taxon>
        <taxon>Pseudomonadota</taxon>
        <taxon>Alphaproteobacteria</taxon>
        <taxon>Caulobacterales</taxon>
        <taxon>Caulobacteraceae</taxon>
        <taxon>Phenylobacterium</taxon>
    </lineage>
</organism>
<evidence type="ECO:0000256" key="2">
    <source>
        <dbReference type="ARBA" id="ARBA00004429"/>
    </source>
</evidence>
<dbReference type="InterPro" id="IPR003661">
    <property type="entry name" value="HisK_dim/P_dom"/>
</dbReference>
<dbReference type="Pfam" id="PF02518">
    <property type="entry name" value="HATPase_c"/>
    <property type="match status" value="1"/>
</dbReference>
<dbReference type="SMART" id="SM00387">
    <property type="entry name" value="HATPase_c"/>
    <property type="match status" value="1"/>
</dbReference>
<keyword evidence="7" id="KW-0808">Transferase</keyword>
<keyword evidence="5" id="KW-0997">Cell inner membrane</keyword>
<keyword evidence="11 19" id="KW-0067">ATP-binding</keyword>
<evidence type="ECO:0000256" key="16">
    <source>
        <dbReference type="SAM" id="Phobius"/>
    </source>
</evidence>
<dbReference type="InterPro" id="IPR004358">
    <property type="entry name" value="Sig_transdc_His_kin-like_C"/>
</dbReference>
<feature type="transmembrane region" description="Helical" evidence="16">
    <location>
        <begin position="13"/>
        <end position="38"/>
    </location>
</feature>
<keyword evidence="10" id="KW-0418">Kinase</keyword>
<dbReference type="CDD" id="cd00082">
    <property type="entry name" value="HisKA"/>
    <property type="match status" value="1"/>
</dbReference>
<evidence type="ECO:0000256" key="1">
    <source>
        <dbReference type="ARBA" id="ARBA00000085"/>
    </source>
</evidence>
<feature type="region of interest" description="Disordered" evidence="15">
    <location>
        <begin position="74"/>
        <end position="100"/>
    </location>
</feature>
<dbReference type="RefSeq" id="WP_377352385.1">
    <property type="nucleotide sequence ID" value="NZ_JBHTLQ010000004.1"/>
</dbReference>
<dbReference type="PANTHER" id="PTHR44936:SF5">
    <property type="entry name" value="SENSOR HISTIDINE KINASE ENVZ"/>
    <property type="match status" value="1"/>
</dbReference>
<dbReference type="PRINTS" id="PR00344">
    <property type="entry name" value="BCTRLSENSOR"/>
</dbReference>
<dbReference type="InterPro" id="IPR036097">
    <property type="entry name" value="HisK_dim/P_sf"/>
</dbReference>
<evidence type="ECO:0000259" key="17">
    <source>
        <dbReference type="PROSITE" id="PS50109"/>
    </source>
</evidence>
<dbReference type="InterPro" id="IPR003660">
    <property type="entry name" value="HAMP_dom"/>
</dbReference>
<keyword evidence="6" id="KW-0597">Phosphoprotein</keyword>
<reference evidence="20" key="1">
    <citation type="journal article" date="2019" name="Int. J. Syst. Evol. Microbiol.">
        <title>The Global Catalogue of Microorganisms (GCM) 10K type strain sequencing project: providing services to taxonomists for standard genome sequencing and annotation.</title>
        <authorList>
            <consortium name="The Broad Institute Genomics Platform"/>
            <consortium name="The Broad Institute Genome Sequencing Center for Infectious Disease"/>
            <person name="Wu L."/>
            <person name="Ma J."/>
        </authorList>
    </citation>
    <scope>NUCLEOTIDE SEQUENCE [LARGE SCALE GENOMIC DNA]</scope>
    <source>
        <strain evidence="20">CCUG 55074</strain>
    </source>
</reference>
<sequence>MTETSGDRPQAPIAVQLVILLVVSLVVAQLLVFAMLIITPPPARAIYWPDEIARALKGGDLATRAGRPLVRTVQEAPPADKAAPPLGAHGPGPRPDRAGQLADLLGAPAADVRLVEKPPMSPFMLGARFRDRFAERREPPPGDGPPRDMRRPGQGAGGFMGRGPEGPWRGHGPGGFAFGEGGRPLFGSFVAAARQADGRWVVVRPRPDPFPNDWQRALMLWLFATLLVIVPLGYLFARRITAPIGQFARAAERLGRDPSAPMMMLTGPAEIGQAAKAFNDMQARLKRYVEDRTAMMGAISHDLRTPLARIRFKMEAAPDTVKSAVVSDIEQMEQMITSVLAFIRYASASRPRERLDLLSLVEVLVDEAAEVGQDVTLTEGVAATVHADALGLQRLFRNLIDNAVKYGHRARVTLFREGDEAVVEVQDDGPGLSTGELERVFQAFYRAESARTLDGSGVGLGLAVARSLARAHGGDVSLRSGGKGLVAQVRLPLSRD</sequence>
<comment type="catalytic activity">
    <reaction evidence="1">
        <text>ATP + protein L-histidine = ADP + protein N-phospho-L-histidine.</text>
        <dbReference type="EC" id="2.7.13.3"/>
    </reaction>
</comment>
<dbReference type="InterPro" id="IPR005467">
    <property type="entry name" value="His_kinase_dom"/>
</dbReference>
<evidence type="ECO:0000256" key="3">
    <source>
        <dbReference type="ARBA" id="ARBA00012438"/>
    </source>
</evidence>
<evidence type="ECO:0000256" key="13">
    <source>
        <dbReference type="ARBA" id="ARBA00023012"/>
    </source>
</evidence>
<dbReference type="InterPro" id="IPR036890">
    <property type="entry name" value="HATPase_C_sf"/>
</dbReference>
<protein>
    <recommendedName>
        <fullName evidence="3">histidine kinase</fullName>
        <ecNumber evidence="3">2.7.13.3</ecNumber>
    </recommendedName>
</protein>
<evidence type="ECO:0000256" key="8">
    <source>
        <dbReference type="ARBA" id="ARBA00022692"/>
    </source>
</evidence>
<feature type="compositionally biased region" description="Basic and acidic residues" evidence="15">
    <location>
        <begin position="129"/>
        <end position="151"/>
    </location>
</feature>
<dbReference type="GO" id="GO:0005524">
    <property type="term" value="F:ATP binding"/>
    <property type="evidence" value="ECO:0007669"/>
    <property type="project" value="UniProtKB-KW"/>
</dbReference>
<evidence type="ECO:0000256" key="7">
    <source>
        <dbReference type="ARBA" id="ARBA00022679"/>
    </source>
</evidence>
<keyword evidence="20" id="KW-1185">Reference proteome</keyword>
<keyword evidence="8 16" id="KW-0812">Transmembrane</keyword>
<comment type="caution">
    <text evidence="19">The sequence shown here is derived from an EMBL/GenBank/DDBJ whole genome shotgun (WGS) entry which is preliminary data.</text>
</comment>
<dbReference type="EC" id="2.7.13.3" evidence="3"/>
<accession>A0ABW3SYL3</accession>
<dbReference type="SMART" id="SM00304">
    <property type="entry name" value="HAMP"/>
    <property type="match status" value="1"/>
</dbReference>
<comment type="subcellular location">
    <subcellularLocation>
        <location evidence="2">Cell inner membrane</location>
        <topology evidence="2">Multi-pass membrane protein</topology>
    </subcellularLocation>
</comment>
<evidence type="ECO:0000256" key="4">
    <source>
        <dbReference type="ARBA" id="ARBA00022475"/>
    </source>
</evidence>
<evidence type="ECO:0000313" key="20">
    <source>
        <dbReference type="Proteomes" id="UP001597216"/>
    </source>
</evidence>
<dbReference type="Pfam" id="PF00672">
    <property type="entry name" value="HAMP"/>
    <property type="match status" value="1"/>
</dbReference>
<dbReference type="CDD" id="cd06225">
    <property type="entry name" value="HAMP"/>
    <property type="match status" value="1"/>
</dbReference>
<dbReference type="SUPFAM" id="SSF158472">
    <property type="entry name" value="HAMP domain-like"/>
    <property type="match status" value="1"/>
</dbReference>
<dbReference type="Gene3D" id="3.30.565.10">
    <property type="entry name" value="Histidine kinase-like ATPase, C-terminal domain"/>
    <property type="match status" value="1"/>
</dbReference>
<dbReference type="InterPro" id="IPR050980">
    <property type="entry name" value="2C_sensor_his_kinase"/>
</dbReference>
<keyword evidence="12 16" id="KW-1133">Transmembrane helix</keyword>
<dbReference type="InterPro" id="IPR003594">
    <property type="entry name" value="HATPase_dom"/>
</dbReference>
<feature type="compositionally biased region" description="Gly residues" evidence="15">
    <location>
        <begin position="154"/>
        <end position="172"/>
    </location>
</feature>